<feature type="compositionally biased region" description="Polar residues" evidence="4">
    <location>
        <begin position="116"/>
        <end position="132"/>
    </location>
</feature>
<dbReference type="GO" id="GO:0003712">
    <property type="term" value="F:transcription coregulator activity"/>
    <property type="evidence" value="ECO:0007669"/>
    <property type="project" value="TreeGrafter"/>
</dbReference>
<dbReference type="PANTHER" id="PTHR16088">
    <property type="entry name" value="YY1 ASSOCIATED PROTEIN-RELATED"/>
    <property type="match status" value="1"/>
</dbReference>
<dbReference type="PANTHER" id="PTHR16088:SF3">
    <property type="entry name" value="GON-4-LIKE PROTEIN"/>
    <property type="match status" value="1"/>
</dbReference>
<dbReference type="FunCoup" id="A0A7J7C492">
    <property type="interactions" value="1687"/>
</dbReference>
<name>A0A7J7C492_TRIWF</name>
<dbReference type="GO" id="GO:0006355">
    <property type="term" value="P:regulation of DNA-templated transcription"/>
    <property type="evidence" value="ECO:0007669"/>
    <property type="project" value="TreeGrafter"/>
</dbReference>
<evidence type="ECO:0000313" key="6">
    <source>
        <dbReference type="Proteomes" id="UP000593562"/>
    </source>
</evidence>
<sequence length="1467" mass="162488">MTLRSNPPLSEGIVFENCRNDVPDRIRKEDGKENEEEDEEEDVDFNPFLKETASPEASSSLSSEIEGLDGNVVGSNANLNPWNPAGEVDRRDAADSEHGEEEVVMQTADSPEAGRENSSNPGKMNTRKSVSLSHAEVEASSQENDADDVMVNDLGETNVTDTEGKLMTVHSDDEDAICKRTRARYSLVSITLDELEAFLQETDDEDDFQNVDDQEEYRKFLAAVLLVKDGDGTSSHENETVDDDEDEDNDADFEIELEEALGSDVDEGPSNKAQKEESERKGRRPETRLNRWQKASAPHKRKFLGQEKRPLRPLIPVPPSGSVAPFPSLNGRILMHETTPTSLASTGENGCINGFTPHQLGQLHCLIYEHVQLLIQIFSLCALDPSRKIIASHLQGLMLEMLQKLDEVMACKSVPYPSICFRPQYMFSSVPNEVTKIYPAQCTFESSHLGVRSSTNIQRPASQNISPSEGRNDYFHNGQTVESSFWVPTVRGPILSILEVAPLNLVGRYMDDVYTAAQKNRQLYMKSSCDTRLEKEPLFNLPCLSSSAYYKRSSDSPTANGVPPTLGQQPLRKTLAASIVESAKKQSIAFVPKEIAKLAQRFFPLFNPALYPHKPPPASVANRVLFTDAEDELLALGMMEYNTDWKAIQQRFLPCKSKHQIFVRQKNRCASKAPENPIKAVRRMKTSLLTAEEIERIQEGLKLFKLDWMSVWKFVVPYRDPSLLPRQWRIARGAQRSYKLDAAGKEKRRLYESKRRISKPAKLALWQQSSDIEDNSIENAVGEHNSGNACVEEAYLHEAFLADWRPGGSSLSSSGHPCSNFANRNLPGDRVSGDTSCVSEDLNNHGFAEAQPHNHNMHKFPSSSKYPLHTSSHPAHVRYFPSNIMRQNHMVSNVSLDKPKSPIHMRPYRTRNIKGAHLVKLAPDLPPVNLPPSVRVISQSAFKGNQFAASAKVSASGADSNSAGLQNAVSLSHHAKSATINSVTPDGDRNSTVKDIVTNSLPRKPGVVTDERVLEERGNISDLQMHPLLFQAPEVGRLPDYSLACGARTTSSFGFFSGNQPQLNLNLFHSPFQAIHGATCSKDYLKTKEYTSAAGGIDFHPLLQAADDENSDLVTTMSNVHQSVCFEGTTVQRQNPSDTVKIKPSVHEGAFRANCKHSSPNEKANELDLEIYLSFKSGKEQRRRSGNVVAKKRKMSPISASDSGNSLETQKTGSSQDQWQCIENCSTVQRDSVPHVQASAIASNNISRCNRDDVGDSSHPGIVMEQEELSDSDEEMDGNVEFECEEMADSDGEEASGCDGIAKLPDKGEPKFTAARVAMDVNYDDQECELEGPVYSQRNNSLLIKSSPSLKLSLTSLGMDPTKNAWLSLESGAPGHHECKHENMIREGSHAKNFTGLSNRSCTKTTEGTNNDGTQNHSEDMTQQLSLGPIVFPSLRKPRKRSRRTNASLSMEMTLESTQNDQLNKAS</sequence>
<feature type="region of interest" description="Disordered" evidence="4">
    <location>
        <begin position="1390"/>
        <end position="1467"/>
    </location>
</feature>
<feature type="compositionally biased region" description="Polar residues" evidence="4">
    <location>
        <begin position="1395"/>
        <end position="1426"/>
    </location>
</feature>
<gene>
    <name evidence="5" type="ORF">HS088_TW21G00734</name>
</gene>
<dbReference type="EMBL" id="JAAARO010000021">
    <property type="protein sequence ID" value="KAF5728586.1"/>
    <property type="molecule type" value="Genomic_DNA"/>
</dbReference>
<keyword evidence="2" id="KW-0804">Transcription</keyword>
<feature type="region of interest" description="Disordered" evidence="4">
    <location>
        <begin position="1"/>
        <end position="150"/>
    </location>
</feature>
<feature type="compositionally biased region" description="Basic residues" evidence="4">
    <location>
        <begin position="1183"/>
        <end position="1195"/>
    </location>
</feature>
<proteinExistence type="predicted"/>
<evidence type="ECO:0000256" key="2">
    <source>
        <dbReference type="ARBA" id="ARBA00023163"/>
    </source>
</evidence>
<feature type="region of interest" description="Disordered" evidence="4">
    <location>
        <begin position="259"/>
        <end position="298"/>
    </location>
</feature>
<feature type="compositionally biased region" description="Polar residues" evidence="4">
    <location>
        <begin position="1198"/>
        <end position="1218"/>
    </location>
</feature>
<keyword evidence="3" id="KW-0539">Nucleus</keyword>
<dbReference type="GO" id="GO:0005634">
    <property type="term" value="C:nucleus"/>
    <property type="evidence" value="ECO:0007669"/>
    <property type="project" value="TreeGrafter"/>
</dbReference>
<dbReference type="InParanoid" id="A0A7J7C492"/>
<organism evidence="5 6">
    <name type="scientific">Tripterygium wilfordii</name>
    <name type="common">Thunder God vine</name>
    <dbReference type="NCBI Taxonomy" id="458696"/>
    <lineage>
        <taxon>Eukaryota</taxon>
        <taxon>Viridiplantae</taxon>
        <taxon>Streptophyta</taxon>
        <taxon>Embryophyta</taxon>
        <taxon>Tracheophyta</taxon>
        <taxon>Spermatophyta</taxon>
        <taxon>Magnoliopsida</taxon>
        <taxon>eudicotyledons</taxon>
        <taxon>Gunneridae</taxon>
        <taxon>Pentapetalae</taxon>
        <taxon>rosids</taxon>
        <taxon>fabids</taxon>
        <taxon>Celastrales</taxon>
        <taxon>Celastraceae</taxon>
        <taxon>Tripterygium</taxon>
    </lineage>
</organism>
<dbReference type="InterPro" id="IPR052435">
    <property type="entry name" value="YY1-Transcr_Regul"/>
</dbReference>
<feature type="compositionally biased region" description="Basic and acidic residues" evidence="4">
    <location>
        <begin position="273"/>
        <end position="289"/>
    </location>
</feature>
<accession>A0A7J7C492</accession>
<evidence type="ECO:0000256" key="4">
    <source>
        <dbReference type="SAM" id="MobiDB-lite"/>
    </source>
</evidence>
<dbReference type="GO" id="GO:0003677">
    <property type="term" value="F:DNA binding"/>
    <property type="evidence" value="ECO:0007669"/>
    <property type="project" value="UniProtKB-KW"/>
</dbReference>
<feature type="compositionally biased region" description="Acidic residues" evidence="4">
    <location>
        <begin position="32"/>
        <end position="44"/>
    </location>
</feature>
<evidence type="ECO:0000256" key="3">
    <source>
        <dbReference type="ARBA" id="ARBA00023242"/>
    </source>
</evidence>
<reference evidence="5 6" key="1">
    <citation type="journal article" date="2020" name="Nat. Commun.">
        <title>Genome of Tripterygium wilfordii and identification of cytochrome P450 involved in triptolide biosynthesis.</title>
        <authorList>
            <person name="Tu L."/>
            <person name="Su P."/>
            <person name="Zhang Z."/>
            <person name="Gao L."/>
            <person name="Wang J."/>
            <person name="Hu T."/>
            <person name="Zhou J."/>
            <person name="Zhang Y."/>
            <person name="Zhao Y."/>
            <person name="Liu Y."/>
            <person name="Song Y."/>
            <person name="Tong Y."/>
            <person name="Lu Y."/>
            <person name="Yang J."/>
            <person name="Xu C."/>
            <person name="Jia M."/>
            <person name="Peters R.J."/>
            <person name="Huang L."/>
            <person name="Gao W."/>
        </authorList>
    </citation>
    <scope>NUCLEOTIDE SEQUENCE [LARGE SCALE GENOMIC DNA]</scope>
    <source>
        <strain evidence="6">cv. XIE 37</strain>
        <tissue evidence="5">Leaf</tissue>
    </source>
</reference>
<dbReference type="Pfam" id="PF13921">
    <property type="entry name" value="Myb_DNA-bind_6"/>
    <property type="match status" value="1"/>
</dbReference>
<keyword evidence="5" id="KW-0371">Homeobox</keyword>
<comment type="caution">
    <text evidence="5">The sequence shown here is derived from an EMBL/GenBank/DDBJ whole genome shotgun (WGS) entry which is preliminary data.</text>
</comment>
<feature type="compositionally biased region" description="Basic and acidic residues" evidence="4">
    <location>
        <begin position="18"/>
        <end position="31"/>
    </location>
</feature>
<protein>
    <submittedName>
        <fullName evidence="5">Homeodomain-like superfamily protein putative isoform 1</fullName>
    </submittedName>
</protein>
<feature type="compositionally biased region" description="Low complexity" evidence="4">
    <location>
        <begin position="51"/>
        <end position="65"/>
    </location>
</feature>
<keyword evidence="1" id="KW-0805">Transcription regulation</keyword>
<dbReference type="OrthoDB" id="49309at2759"/>
<evidence type="ECO:0000313" key="5">
    <source>
        <dbReference type="EMBL" id="KAF5728586.1"/>
    </source>
</evidence>
<keyword evidence="6" id="KW-1185">Reference proteome</keyword>
<evidence type="ECO:0000256" key="1">
    <source>
        <dbReference type="ARBA" id="ARBA00023015"/>
    </source>
</evidence>
<dbReference type="Proteomes" id="UP000593562">
    <property type="component" value="Unassembled WGS sequence"/>
</dbReference>
<keyword evidence="5" id="KW-0238">DNA-binding</keyword>
<feature type="compositionally biased region" description="Polar residues" evidence="4">
    <location>
        <begin position="1445"/>
        <end position="1467"/>
    </location>
</feature>
<feature type="region of interest" description="Disordered" evidence="4">
    <location>
        <begin position="1183"/>
        <end position="1218"/>
    </location>
</feature>
<feature type="compositionally biased region" description="Basic and acidic residues" evidence="4">
    <location>
        <begin position="87"/>
        <end position="97"/>
    </location>
</feature>